<evidence type="ECO:0000313" key="2">
    <source>
        <dbReference type="Proteomes" id="UP000265875"/>
    </source>
</evidence>
<dbReference type="AlphaFoldDB" id="A0A399MCD7"/>
<comment type="caution">
    <text evidence="1">The sequence shown here is derived from an EMBL/GenBank/DDBJ whole genome shotgun (WGS) entry which is preliminary data.</text>
</comment>
<dbReference type="EMBL" id="QWLL01000008">
    <property type="protein sequence ID" value="RII79500.1"/>
    <property type="molecule type" value="Genomic_DNA"/>
</dbReference>
<sequence length="82" mass="9355">MAVLDQFTQVKNTRAPIAITINFPKHSPTFVGFSQFIHDPRPTFTNIRVHNGEKFRTMEMEIFRSETAVLTVISLGECTTKL</sequence>
<gene>
    <name evidence="1" type="ORF">D0894_03455</name>
</gene>
<protein>
    <submittedName>
        <fullName evidence="1">Uncharacterized protein</fullName>
    </submittedName>
</protein>
<evidence type="ECO:0000313" key="1">
    <source>
        <dbReference type="EMBL" id="RII79500.1"/>
    </source>
</evidence>
<proteinExistence type="predicted"/>
<accession>A0A399MCD7</accession>
<name>A0A399MCD7_9PSED</name>
<dbReference type="Proteomes" id="UP000265875">
    <property type="component" value="Unassembled WGS sequence"/>
</dbReference>
<organism evidence="1 2">
    <name type="scientific">Pseudomonas monteilii</name>
    <dbReference type="NCBI Taxonomy" id="76759"/>
    <lineage>
        <taxon>Bacteria</taxon>
        <taxon>Pseudomonadati</taxon>
        <taxon>Pseudomonadota</taxon>
        <taxon>Gammaproteobacteria</taxon>
        <taxon>Pseudomonadales</taxon>
        <taxon>Pseudomonadaceae</taxon>
        <taxon>Pseudomonas</taxon>
    </lineage>
</organism>
<reference evidence="1 2" key="1">
    <citation type="submission" date="2018-08" db="EMBL/GenBank/DDBJ databases">
        <title>Draft genome sequence of the cyanotroph, Pseudomonas monteilii BCN3.</title>
        <authorList>
            <person name="Jones L.B."/>
            <person name="Kunz D.A."/>
        </authorList>
    </citation>
    <scope>NUCLEOTIDE SEQUENCE [LARGE SCALE GENOMIC DNA]</scope>
    <source>
        <strain evidence="1 2">BCN3</strain>
    </source>
</reference>